<dbReference type="InterPro" id="IPR058055">
    <property type="entry name" value="PA-PLA1"/>
</dbReference>
<evidence type="ECO:0000259" key="3">
    <source>
        <dbReference type="PROSITE" id="PS51043"/>
    </source>
</evidence>
<accession>A0ABP1A9U0</accession>
<gene>
    <name evidence="4" type="ORF">CSSPJE1EN2_LOCUS2293</name>
</gene>
<dbReference type="PROSITE" id="PS50222">
    <property type="entry name" value="EF_HAND_2"/>
    <property type="match status" value="1"/>
</dbReference>
<dbReference type="Proteomes" id="UP001497522">
    <property type="component" value="Chromosome 10"/>
</dbReference>
<dbReference type="InterPro" id="IPR004177">
    <property type="entry name" value="DDHD_dom"/>
</dbReference>
<dbReference type="PROSITE" id="PS51043">
    <property type="entry name" value="DDHD"/>
    <property type="match status" value="1"/>
</dbReference>
<proteinExistence type="predicted"/>
<feature type="domain" description="EF-hand" evidence="2">
    <location>
        <begin position="894"/>
        <end position="929"/>
    </location>
</feature>
<sequence length="938" mass="105501">MGEQIAAAAAAAKYGVHTKSASDGADVRWYFCKIPLRPNEAAAQVPASEVVGKGKYFRFSVRDSLALEASFVQREEELVSAWWKEYAEVSEGPVTASGRLAPNPSEQRNFTEGYLSRTRNGGKDQLSYSGNNADIDDGESVGVLVKSGLYEVDLMQRRCIPVYWRGEHRRVLRGHWYVRKGGLDWLPLREDVAEQLEIAYHRKIWRRRSFQPSGLYAARVNLTGTSLGLHALFMGEDDTWEAILAVDASGISFVLGLKGNGVKLRRGFAPPDSAHPTQDELRQRKEEEMDDYASQVPVRHVVFMVHGIGQRLEKANLVDDVGAFRQTVSALAEQHLTPHQRNAQRILFIPCQWRRELKLGGEVAMERITLEGVRALRTMITATVHDVLYYMSPAYCQDIIDSVTQSLNRLYIKFIKRNPNFDGKVSLYGHSLGSVLTYDILCHQDTLMSAFPVEKINASIMRNDETDDDMPRIDRLPATTETESGSEDGSSMHNSDISCRPSTLSETENNGIPGVQPSDAILDLADDTIEDRTPEEIETMENVKEKESLTEGIPPEEDATLDIAEETEEVRIPEQIETTEEEKEKSILMEEEVRGPETARDDDPVLQQSFSRGYQSFQKDSEFGSLQGTMDTSASLRKQHRPFIIYPKLEFKVDTFYAVGSPLGMFLALRNVRIGLGTGVEYWQDEGIDEEMPACRLLLNIFHPYDPVAYRLEPLVCKEYVDKRPVFIPYHKGGKRLHIGFQEFSEDLSMKSKAFVQSIGSVGVSSPGLFHCCLIALLHRGHSDGEFGNHEKEKKMKQKTYGQMVMERLTGSSEGRIDFMLQDSTFEHQYLSAMSCHTSYWQDPDTALFILKHLYHDIPEEPPSNDSTTMEPLIGTIDDDGGETPRQGVPESPPSVVKIEHAWDSGDEDSSSFFSKEEFVAALSSTKGKPKKNSEKKM</sequence>
<feature type="compositionally biased region" description="Low complexity" evidence="1">
    <location>
        <begin position="479"/>
        <end position="491"/>
    </location>
</feature>
<feature type="region of interest" description="Disordered" evidence="1">
    <location>
        <begin position="478"/>
        <end position="518"/>
    </location>
</feature>
<keyword evidence="5" id="KW-1185">Reference proteome</keyword>
<feature type="region of interest" description="Disordered" evidence="1">
    <location>
        <begin position="576"/>
        <end position="604"/>
    </location>
</feature>
<feature type="region of interest" description="Disordered" evidence="1">
    <location>
        <begin position="94"/>
        <end position="133"/>
    </location>
</feature>
<dbReference type="Pfam" id="PF02862">
    <property type="entry name" value="DDHD"/>
    <property type="match status" value="2"/>
</dbReference>
<evidence type="ECO:0000256" key="1">
    <source>
        <dbReference type="SAM" id="MobiDB-lite"/>
    </source>
</evidence>
<feature type="domain" description="DDHD" evidence="3">
    <location>
        <begin position="649"/>
        <end position="856"/>
    </location>
</feature>
<evidence type="ECO:0000259" key="2">
    <source>
        <dbReference type="PROSITE" id="PS50222"/>
    </source>
</evidence>
<name>A0ABP1A9U0_9BRYO</name>
<protein>
    <recommendedName>
        <fullName evidence="6">DDHD domain-containing protein</fullName>
    </recommendedName>
</protein>
<feature type="region of interest" description="Disordered" evidence="1">
    <location>
        <begin position="267"/>
        <end position="289"/>
    </location>
</feature>
<feature type="compositionally biased region" description="Basic and acidic residues" evidence="1">
    <location>
        <begin position="277"/>
        <end position="287"/>
    </location>
</feature>
<feature type="compositionally biased region" description="Polar residues" evidence="1">
    <location>
        <begin position="492"/>
        <end position="510"/>
    </location>
</feature>
<reference evidence="4" key="1">
    <citation type="submission" date="2024-03" db="EMBL/GenBank/DDBJ databases">
        <authorList>
            <consortium name="ELIXIR-Norway"/>
            <consortium name="Elixir Norway"/>
        </authorList>
    </citation>
    <scope>NUCLEOTIDE SEQUENCE</scope>
</reference>
<dbReference type="InterPro" id="IPR002048">
    <property type="entry name" value="EF_hand_dom"/>
</dbReference>
<feature type="compositionally biased region" description="Basic and acidic residues" evidence="1">
    <location>
        <begin position="582"/>
        <end position="603"/>
    </location>
</feature>
<evidence type="ECO:0000313" key="4">
    <source>
        <dbReference type="EMBL" id="CAK9859298.1"/>
    </source>
</evidence>
<dbReference type="EMBL" id="OZ023711">
    <property type="protein sequence ID" value="CAK9859298.1"/>
    <property type="molecule type" value="Genomic_DNA"/>
</dbReference>
<dbReference type="SMART" id="SM01127">
    <property type="entry name" value="DDHD"/>
    <property type="match status" value="1"/>
</dbReference>
<dbReference type="PANTHER" id="PTHR23509:SF10">
    <property type="entry name" value="LD21067P"/>
    <property type="match status" value="1"/>
</dbReference>
<evidence type="ECO:0000313" key="5">
    <source>
        <dbReference type="Proteomes" id="UP001497522"/>
    </source>
</evidence>
<dbReference type="PANTHER" id="PTHR23509">
    <property type="entry name" value="PA-PL1 PHOSPHOLIPASE FAMILY"/>
    <property type="match status" value="1"/>
</dbReference>
<feature type="region of interest" description="Disordered" evidence="1">
    <location>
        <begin position="860"/>
        <end position="897"/>
    </location>
</feature>
<organism evidence="4 5">
    <name type="scientific">Sphagnum jensenii</name>
    <dbReference type="NCBI Taxonomy" id="128206"/>
    <lineage>
        <taxon>Eukaryota</taxon>
        <taxon>Viridiplantae</taxon>
        <taxon>Streptophyta</taxon>
        <taxon>Embryophyta</taxon>
        <taxon>Bryophyta</taxon>
        <taxon>Sphagnophytina</taxon>
        <taxon>Sphagnopsida</taxon>
        <taxon>Sphagnales</taxon>
        <taxon>Sphagnaceae</taxon>
        <taxon>Sphagnum</taxon>
    </lineage>
</organism>
<evidence type="ECO:0008006" key="6">
    <source>
        <dbReference type="Google" id="ProtNLM"/>
    </source>
</evidence>